<protein>
    <recommendedName>
        <fullName evidence="4">EF-hand domain-containing protein</fullName>
    </recommendedName>
</protein>
<name>A0ABQ8DJY7_BRANA</name>
<keyword evidence="1" id="KW-0472">Membrane</keyword>
<gene>
    <name evidence="2" type="ORF">HID58_014507</name>
</gene>
<dbReference type="Proteomes" id="UP000824890">
    <property type="component" value="Unassembled WGS sequence"/>
</dbReference>
<feature type="non-terminal residue" evidence="2">
    <location>
        <position position="425"/>
    </location>
</feature>
<reference evidence="2 3" key="1">
    <citation type="submission" date="2021-05" db="EMBL/GenBank/DDBJ databases">
        <title>Genome Assembly of Synthetic Allotetraploid Brassica napus Reveals Homoeologous Exchanges between Subgenomes.</title>
        <authorList>
            <person name="Davis J.T."/>
        </authorList>
    </citation>
    <scope>NUCLEOTIDE SEQUENCE [LARGE SCALE GENOMIC DNA]</scope>
    <source>
        <strain evidence="3">cv. Da-Ae</strain>
        <tissue evidence="2">Seedling</tissue>
    </source>
</reference>
<organism evidence="2 3">
    <name type="scientific">Brassica napus</name>
    <name type="common">Rape</name>
    <dbReference type="NCBI Taxonomy" id="3708"/>
    <lineage>
        <taxon>Eukaryota</taxon>
        <taxon>Viridiplantae</taxon>
        <taxon>Streptophyta</taxon>
        <taxon>Embryophyta</taxon>
        <taxon>Tracheophyta</taxon>
        <taxon>Spermatophyta</taxon>
        <taxon>Magnoliopsida</taxon>
        <taxon>eudicotyledons</taxon>
        <taxon>Gunneridae</taxon>
        <taxon>Pentapetalae</taxon>
        <taxon>rosids</taxon>
        <taxon>malvids</taxon>
        <taxon>Brassicales</taxon>
        <taxon>Brassicaceae</taxon>
        <taxon>Brassiceae</taxon>
        <taxon>Brassica</taxon>
    </lineage>
</organism>
<keyword evidence="1" id="KW-0812">Transmembrane</keyword>
<dbReference type="InterPro" id="IPR011992">
    <property type="entry name" value="EF-hand-dom_pair"/>
</dbReference>
<evidence type="ECO:0000313" key="3">
    <source>
        <dbReference type="Proteomes" id="UP000824890"/>
    </source>
</evidence>
<evidence type="ECO:0000256" key="1">
    <source>
        <dbReference type="SAM" id="Phobius"/>
    </source>
</evidence>
<evidence type="ECO:0008006" key="4">
    <source>
        <dbReference type="Google" id="ProtNLM"/>
    </source>
</evidence>
<dbReference type="EMBL" id="JAGKQM010000004">
    <property type="protein sequence ID" value="KAH0928780.1"/>
    <property type="molecule type" value="Genomic_DNA"/>
</dbReference>
<keyword evidence="1" id="KW-1133">Transmembrane helix</keyword>
<comment type="caution">
    <text evidence="2">The sequence shown here is derived from an EMBL/GenBank/DDBJ whole genome shotgun (WGS) entry which is preliminary data.</text>
</comment>
<sequence>MVFAHEAQTTISLGFSPFSSRGVSSPTNPRIGSDRRSDIHNASDLHKCVLTFVLQLPAEVCLSNRFRQWRLHTLSLPIGKPDAAPGEGSVFTLSGFDVSRKNPKFRLSDALLSIWFNDGTSFEKRAMTVRTIPTEMFRFPSYDQLPELANTGKQLPDIMGELSAIRSTIMLTLRLERHFRLDTSVCVSMFDSLALAFHSKFDSYGREPRIFAVIDIVTSSVVLISVSWLFISRDLNQMSGVWVSSLAFFSVEEDPFGVMRRKNMTSKQTHGQRLQGSQRSCEEVVGKGVMSTVNSSTRMVSEVSRLKQIALKLICRDSISHKVKNDSISLVEMRQVLVKDSPWKLNDARLAAILQGIDSNTYGLVNYAEFVVVTLHFPPLHQTGLKRSIESLLAEAGVNEDRRISIHEFHKLLRSAILQEHPCGQ</sequence>
<dbReference type="SUPFAM" id="SSF47473">
    <property type="entry name" value="EF-hand"/>
    <property type="match status" value="1"/>
</dbReference>
<dbReference type="Gene3D" id="1.10.238.10">
    <property type="entry name" value="EF-hand"/>
    <property type="match status" value="1"/>
</dbReference>
<proteinExistence type="predicted"/>
<accession>A0ABQ8DJY7</accession>
<keyword evidence="3" id="KW-1185">Reference proteome</keyword>
<feature type="transmembrane region" description="Helical" evidence="1">
    <location>
        <begin position="210"/>
        <end position="231"/>
    </location>
</feature>
<evidence type="ECO:0000313" key="2">
    <source>
        <dbReference type="EMBL" id="KAH0928780.1"/>
    </source>
</evidence>